<dbReference type="KEGG" id="rom:EI983_12490"/>
<evidence type="ECO:0000256" key="1">
    <source>
        <dbReference type="SAM" id="SignalP"/>
    </source>
</evidence>
<dbReference type="RefSeq" id="WP_157707724.1">
    <property type="nucleotide sequence ID" value="NZ_CP034348.1"/>
</dbReference>
<dbReference type="AlphaFoldDB" id="A0A6I6IT26"/>
<dbReference type="OrthoDB" id="7839213at2"/>
<feature type="signal peptide" evidence="1">
    <location>
        <begin position="1"/>
        <end position="18"/>
    </location>
</feature>
<dbReference type="Proteomes" id="UP000428330">
    <property type="component" value="Chromosome"/>
</dbReference>
<organism evidence="2 3">
    <name type="scientific">Roseovarius faecimaris</name>
    <dbReference type="NCBI Taxonomy" id="2494550"/>
    <lineage>
        <taxon>Bacteria</taxon>
        <taxon>Pseudomonadati</taxon>
        <taxon>Pseudomonadota</taxon>
        <taxon>Alphaproteobacteria</taxon>
        <taxon>Rhodobacterales</taxon>
        <taxon>Roseobacteraceae</taxon>
        <taxon>Roseovarius</taxon>
    </lineage>
</organism>
<sequence length="170" mass="18513">MRSIIFTSTLAMSLCAMATAQEGPTPGCYTREYSQAHLDAHPDQVARAVYLLIQDQTHYDTTDRYAYLVVDFAEQGHVKRAGLGAQRLDQSLVCWKDSNGIRGCSVDCDGGWFTVSGETDSAMTIATEYLMVGDTEGCGGAIDLAEQPGQTVKYRLNRVDQSACLALVEN</sequence>
<keyword evidence="3" id="KW-1185">Reference proteome</keyword>
<name>A0A6I6IT26_9RHOB</name>
<gene>
    <name evidence="2" type="ORF">EI983_12490</name>
</gene>
<evidence type="ECO:0000313" key="3">
    <source>
        <dbReference type="Proteomes" id="UP000428330"/>
    </source>
</evidence>
<protein>
    <submittedName>
        <fullName evidence="2">Uncharacterized protein</fullName>
    </submittedName>
</protein>
<proteinExistence type="predicted"/>
<evidence type="ECO:0000313" key="2">
    <source>
        <dbReference type="EMBL" id="QGX99043.1"/>
    </source>
</evidence>
<keyword evidence="1" id="KW-0732">Signal</keyword>
<dbReference type="EMBL" id="CP034348">
    <property type="protein sequence ID" value="QGX99043.1"/>
    <property type="molecule type" value="Genomic_DNA"/>
</dbReference>
<accession>A0A6I6IT26</accession>
<feature type="chain" id="PRO_5026068373" evidence="1">
    <location>
        <begin position="19"/>
        <end position="170"/>
    </location>
</feature>
<reference evidence="3" key="1">
    <citation type="submission" date="2018-12" db="EMBL/GenBank/DDBJ databases">
        <title>Complete genome sequence of Roseovarius sp. MME-070.</title>
        <authorList>
            <person name="Nam Y.-D."/>
            <person name="Kang J."/>
            <person name="Chung W.-H."/>
            <person name="Park Y.S."/>
        </authorList>
    </citation>
    <scope>NUCLEOTIDE SEQUENCE [LARGE SCALE GENOMIC DNA]</scope>
    <source>
        <strain evidence="3">MME-070</strain>
    </source>
</reference>